<dbReference type="KEGG" id="bcr:BCAH187_A1011"/>
<proteinExistence type="predicted"/>
<dbReference type="EMBL" id="CP001177">
    <property type="protein sequence ID" value="ACJ81855.1"/>
    <property type="molecule type" value="Genomic_DNA"/>
</dbReference>
<evidence type="ECO:0000313" key="2">
    <source>
        <dbReference type="Proteomes" id="UP000002214"/>
    </source>
</evidence>
<protein>
    <submittedName>
        <fullName evidence="1">Uncharacterized protein</fullName>
    </submittedName>
</protein>
<name>B7HXJ4_BACC7</name>
<organism evidence="1 2">
    <name type="scientific">Bacillus cereus (strain AH187)</name>
    <dbReference type="NCBI Taxonomy" id="405534"/>
    <lineage>
        <taxon>Bacteria</taxon>
        <taxon>Bacillati</taxon>
        <taxon>Bacillota</taxon>
        <taxon>Bacilli</taxon>
        <taxon>Bacillales</taxon>
        <taxon>Bacillaceae</taxon>
        <taxon>Bacillus</taxon>
        <taxon>Bacillus cereus group</taxon>
    </lineage>
</organism>
<dbReference type="HOGENOM" id="CLU_3265207_0_0_9"/>
<gene>
    <name evidence="1" type="ordered locus">BCAH187_A1011</name>
</gene>
<sequence length="41" mass="4738">MGYTRKATKSLACYLLVRCTNPTFLAGSRKILEDKRIEFLE</sequence>
<dbReference type="AlphaFoldDB" id="B7HXJ4"/>
<dbReference type="Proteomes" id="UP000002214">
    <property type="component" value="Chromosome"/>
</dbReference>
<accession>B7HXJ4</accession>
<reference evidence="1 2" key="1">
    <citation type="submission" date="2008-10" db="EMBL/GenBank/DDBJ databases">
        <title>Genome sequence of Bacillus cereus AH187.</title>
        <authorList>
            <person name="Dodson R.J."/>
            <person name="Durkin A.S."/>
            <person name="Rosovitz M.J."/>
            <person name="Rasko D.A."/>
            <person name="Kolsto A.B."/>
            <person name="Okstad O.A."/>
            <person name="Ravel J."/>
            <person name="Sutton G."/>
        </authorList>
    </citation>
    <scope>NUCLEOTIDE SEQUENCE [LARGE SCALE GENOMIC DNA]</scope>
    <source>
        <strain evidence="1 2">AH187</strain>
    </source>
</reference>
<evidence type="ECO:0000313" key="1">
    <source>
        <dbReference type="EMBL" id="ACJ81855.1"/>
    </source>
</evidence>